<organism evidence="2">
    <name type="scientific">Anguilla anguilla</name>
    <name type="common">European freshwater eel</name>
    <name type="synonym">Muraena anguilla</name>
    <dbReference type="NCBI Taxonomy" id="7936"/>
    <lineage>
        <taxon>Eukaryota</taxon>
        <taxon>Metazoa</taxon>
        <taxon>Chordata</taxon>
        <taxon>Craniata</taxon>
        <taxon>Vertebrata</taxon>
        <taxon>Euteleostomi</taxon>
        <taxon>Actinopterygii</taxon>
        <taxon>Neopterygii</taxon>
        <taxon>Teleostei</taxon>
        <taxon>Anguilliformes</taxon>
        <taxon>Anguillidae</taxon>
        <taxon>Anguilla</taxon>
    </lineage>
</organism>
<dbReference type="AlphaFoldDB" id="A0A0E9RHL5"/>
<proteinExistence type="predicted"/>
<evidence type="ECO:0000256" key="1">
    <source>
        <dbReference type="SAM" id="MobiDB-lite"/>
    </source>
</evidence>
<name>A0A0E9RHL5_ANGAN</name>
<accession>A0A0E9RHL5</accession>
<sequence length="25" mass="2842">MKYSQKVQIPPSGHTGGLNYTRHNQ</sequence>
<reference evidence="2" key="1">
    <citation type="submission" date="2014-11" db="EMBL/GenBank/DDBJ databases">
        <authorList>
            <person name="Amaro Gonzalez C."/>
        </authorList>
    </citation>
    <scope>NUCLEOTIDE SEQUENCE</scope>
</reference>
<dbReference type="EMBL" id="GBXM01102769">
    <property type="protein sequence ID" value="JAH05808.1"/>
    <property type="molecule type" value="Transcribed_RNA"/>
</dbReference>
<protein>
    <submittedName>
        <fullName evidence="2">Uncharacterized protein</fullName>
    </submittedName>
</protein>
<evidence type="ECO:0000313" key="2">
    <source>
        <dbReference type="EMBL" id="JAH28656.1"/>
    </source>
</evidence>
<dbReference type="EMBL" id="GBXM01079921">
    <property type="protein sequence ID" value="JAH28656.1"/>
    <property type="molecule type" value="Transcribed_RNA"/>
</dbReference>
<reference evidence="2" key="2">
    <citation type="journal article" date="2015" name="Fish Shellfish Immunol.">
        <title>Early steps in the European eel (Anguilla anguilla)-Vibrio vulnificus interaction in the gills: Role of the RtxA13 toxin.</title>
        <authorList>
            <person name="Callol A."/>
            <person name="Pajuelo D."/>
            <person name="Ebbesson L."/>
            <person name="Teles M."/>
            <person name="MacKenzie S."/>
            <person name="Amaro C."/>
        </authorList>
    </citation>
    <scope>NUCLEOTIDE SEQUENCE</scope>
</reference>
<feature type="region of interest" description="Disordered" evidence="1">
    <location>
        <begin position="1"/>
        <end position="25"/>
    </location>
</feature>